<evidence type="ECO:0000256" key="5">
    <source>
        <dbReference type="ARBA" id="ARBA00022989"/>
    </source>
</evidence>
<evidence type="ECO:0000256" key="9">
    <source>
        <dbReference type="ARBA" id="ARBA00023180"/>
    </source>
</evidence>
<dbReference type="PANTHER" id="PTHR11923">
    <property type="entry name" value="SCAVENGER RECEPTOR CLASS B TYPE-1 SR-B1"/>
    <property type="match status" value="1"/>
</dbReference>
<dbReference type="EMBL" id="BMAT01011720">
    <property type="protein sequence ID" value="GFR77859.1"/>
    <property type="molecule type" value="Genomic_DNA"/>
</dbReference>
<evidence type="ECO:0000313" key="11">
    <source>
        <dbReference type="EMBL" id="GFR77859.1"/>
    </source>
</evidence>
<proteinExistence type="inferred from homology"/>
<keyword evidence="3" id="KW-1003">Cell membrane</keyword>
<name>A0AAV4FXM8_9GAST</name>
<comment type="subcellular location">
    <subcellularLocation>
        <location evidence="1">Cell membrane</location>
        <topology evidence="1">Multi-pass membrane protein</topology>
    </subcellularLocation>
</comment>
<evidence type="ECO:0000313" key="12">
    <source>
        <dbReference type="Proteomes" id="UP000762676"/>
    </source>
</evidence>
<feature type="non-terminal residue" evidence="11">
    <location>
        <position position="511"/>
    </location>
</feature>
<dbReference type="GO" id="GO:0005737">
    <property type="term" value="C:cytoplasm"/>
    <property type="evidence" value="ECO:0007669"/>
    <property type="project" value="TreeGrafter"/>
</dbReference>
<dbReference type="AlphaFoldDB" id="A0AAV4FXM8"/>
<keyword evidence="4 10" id="KW-0812">Transmembrane</keyword>
<evidence type="ECO:0000256" key="8">
    <source>
        <dbReference type="ARBA" id="ARBA00023170"/>
    </source>
</evidence>
<feature type="transmembrane region" description="Helical" evidence="10">
    <location>
        <begin position="39"/>
        <end position="62"/>
    </location>
</feature>
<evidence type="ECO:0000256" key="6">
    <source>
        <dbReference type="ARBA" id="ARBA00023136"/>
    </source>
</evidence>
<sequence length="511" mass="57750">MALGFVPSLEQNEEQDVQTPLLRPKYDAPENRKNRKCSIILLVVAIVGVVLAAVGGIMFPVVDLYIKEQVKERVVIAPSSETYEIWQDIPVPVYMQFYLFDIGNPEEVKKGNTPFLKQVGPFTYREYRTKYDIVWNDNGTVTYKQNRTFFFVPDMSVSNDDTEITTINPLIATVAQNFQWMNGVVKTAVSFALSLVNEDIIMTRPVRELLWGYEDQALALMNKVNPVAFPTVNIGYFIRKNYTDDGIYTVDTGETDYHKLGFITDYNGEDHLDIWTNTWANMVNGTDGTLGPPFRFDAQVSPIFVSDICRSIKGIYKKDVETPQGIELRRFGGDRRDMLNATENPDNIGFCTPQTNCLPTGLLNSTLCQEPVNGLPLPVVFSFPHFLYADPSVQSSVVGLNPVEEEHQTVIDQEPWTGLVLQVAKRLQINMYVKHVPNIGQTHNIQPLFFPILWINESSVVDDHWANKLKDDLFTPMHLAKIGKFSLIALGASLFLVSAFVLLARRFSTAK</sequence>
<evidence type="ECO:0000256" key="2">
    <source>
        <dbReference type="ARBA" id="ARBA00010532"/>
    </source>
</evidence>
<keyword evidence="8 11" id="KW-0675">Receptor</keyword>
<dbReference type="PRINTS" id="PR01610">
    <property type="entry name" value="CD36ANTIGEN"/>
</dbReference>
<reference evidence="11 12" key="1">
    <citation type="journal article" date="2021" name="Elife">
        <title>Chloroplast acquisition without the gene transfer in kleptoplastic sea slugs, Plakobranchus ocellatus.</title>
        <authorList>
            <person name="Maeda T."/>
            <person name="Takahashi S."/>
            <person name="Yoshida T."/>
            <person name="Shimamura S."/>
            <person name="Takaki Y."/>
            <person name="Nagai Y."/>
            <person name="Toyoda A."/>
            <person name="Suzuki Y."/>
            <person name="Arimoto A."/>
            <person name="Ishii H."/>
            <person name="Satoh N."/>
            <person name="Nishiyama T."/>
            <person name="Hasebe M."/>
            <person name="Maruyama T."/>
            <person name="Minagawa J."/>
            <person name="Obokata J."/>
            <person name="Shigenobu S."/>
        </authorList>
    </citation>
    <scope>NUCLEOTIDE SEQUENCE [LARGE SCALE GENOMIC DNA]</scope>
</reference>
<dbReference type="Proteomes" id="UP000762676">
    <property type="component" value="Unassembled WGS sequence"/>
</dbReference>
<gene>
    <name evidence="11" type="ORF">ElyMa_005834900</name>
</gene>
<dbReference type="GO" id="GO:0005886">
    <property type="term" value="C:plasma membrane"/>
    <property type="evidence" value="ECO:0007669"/>
    <property type="project" value="UniProtKB-SubCell"/>
</dbReference>
<accession>A0AAV4FXM8</accession>
<dbReference type="PANTHER" id="PTHR11923:SF51">
    <property type="entry name" value="LYSOSOME MEMBRANE PROTEIN 2"/>
    <property type="match status" value="1"/>
</dbReference>
<protein>
    <submittedName>
        <fullName evidence="11">Scavenger receptor class B member 1</fullName>
    </submittedName>
</protein>
<evidence type="ECO:0000256" key="3">
    <source>
        <dbReference type="ARBA" id="ARBA00022475"/>
    </source>
</evidence>
<evidence type="ECO:0000256" key="1">
    <source>
        <dbReference type="ARBA" id="ARBA00004651"/>
    </source>
</evidence>
<evidence type="ECO:0000256" key="10">
    <source>
        <dbReference type="SAM" id="Phobius"/>
    </source>
</evidence>
<evidence type="ECO:0000256" key="7">
    <source>
        <dbReference type="ARBA" id="ARBA00023157"/>
    </source>
</evidence>
<dbReference type="InterPro" id="IPR002159">
    <property type="entry name" value="CD36_fam"/>
</dbReference>
<evidence type="ECO:0000256" key="4">
    <source>
        <dbReference type="ARBA" id="ARBA00022692"/>
    </source>
</evidence>
<organism evidence="11 12">
    <name type="scientific">Elysia marginata</name>
    <dbReference type="NCBI Taxonomy" id="1093978"/>
    <lineage>
        <taxon>Eukaryota</taxon>
        <taxon>Metazoa</taxon>
        <taxon>Spiralia</taxon>
        <taxon>Lophotrochozoa</taxon>
        <taxon>Mollusca</taxon>
        <taxon>Gastropoda</taxon>
        <taxon>Heterobranchia</taxon>
        <taxon>Euthyneura</taxon>
        <taxon>Panpulmonata</taxon>
        <taxon>Sacoglossa</taxon>
        <taxon>Placobranchoidea</taxon>
        <taxon>Plakobranchidae</taxon>
        <taxon>Elysia</taxon>
    </lineage>
</organism>
<comment type="caution">
    <text evidence="11">The sequence shown here is derived from an EMBL/GenBank/DDBJ whole genome shotgun (WGS) entry which is preliminary data.</text>
</comment>
<keyword evidence="12" id="KW-1185">Reference proteome</keyword>
<feature type="transmembrane region" description="Helical" evidence="10">
    <location>
        <begin position="485"/>
        <end position="504"/>
    </location>
</feature>
<comment type="similarity">
    <text evidence="2">Belongs to the CD36 family.</text>
</comment>
<keyword evidence="6 10" id="KW-0472">Membrane</keyword>
<keyword evidence="7" id="KW-1015">Disulfide bond</keyword>
<dbReference type="InterPro" id="IPR005428">
    <property type="entry name" value="CD36/SCARB1/SNMP1"/>
</dbReference>
<dbReference type="GO" id="GO:0005044">
    <property type="term" value="F:scavenger receptor activity"/>
    <property type="evidence" value="ECO:0007669"/>
    <property type="project" value="TreeGrafter"/>
</dbReference>
<dbReference type="PRINTS" id="PR01609">
    <property type="entry name" value="CD36FAMILY"/>
</dbReference>
<dbReference type="Pfam" id="PF01130">
    <property type="entry name" value="CD36"/>
    <property type="match status" value="1"/>
</dbReference>
<keyword evidence="9" id="KW-0325">Glycoprotein</keyword>
<keyword evidence="5 10" id="KW-1133">Transmembrane helix</keyword>